<dbReference type="OrthoDB" id="3243101at2"/>
<dbReference type="RefSeq" id="WP_101617073.1">
    <property type="nucleotide sequence ID" value="NZ_NMWU01000026.1"/>
</dbReference>
<evidence type="ECO:0008006" key="4">
    <source>
        <dbReference type="Google" id="ProtNLM"/>
    </source>
</evidence>
<gene>
    <name evidence="2" type="ORF">Uis1B_1472</name>
</gene>
<feature type="transmembrane region" description="Helical" evidence="1">
    <location>
        <begin position="26"/>
        <end position="46"/>
    </location>
</feature>
<reference evidence="2 3" key="1">
    <citation type="submission" date="2017-07" db="EMBL/GenBank/DDBJ databases">
        <title>Bifidobacterium novel species.</title>
        <authorList>
            <person name="Lugli G.A."/>
            <person name="Milani C."/>
            <person name="Duranti S."/>
            <person name="Mangifesta M."/>
        </authorList>
    </citation>
    <scope>NUCLEOTIDE SEQUENCE [LARGE SCALE GENOMIC DNA]</scope>
    <source>
        <strain evidence="3">Uis1B</strain>
    </source>
</reference>
<comment type="caution">
    <text evidence="2">The sequence shown here is derived from an EMBL/GenBank/DDBJ whole genome shotgun (WGS) entry which is preliminary data.</text>
</comment>
<dbReference type="EMBL" id="NMWU01000026">
    <property type="protein sequence ID" value="PLS30645.1"/>
    <property type="molecule type" value="Genomic_DNA"/>
</dbReference>
<keyword evidence="1" id="KW-0472">Membrane</keyword>
<protein>
    <recommendedName>
        <fullName evidence="4">DUF2530 domain-containing protein</fullName>
    </recommendedName>
</protein>
<keyword evidence="1" id="KW-0812">Transmembrane</keyword>
<accession>A0A2N5J8X9</accession>
<evidence type="ECO:0000256" key="1">
    <source>
        <dbReference type="SAM" id="Phobius"/>
    </source>
</evidence>
<name>A0A2N5J8X9_9BIFI</name>
<proteinExistence type="predicted"/>
<sequence>MKLAPILDPNARKPGPKPAQVDLHKVFFIGTSLWLLLGIVCLVLVITGHHLVNALVICICGMIIGILLLIWEHFNRWNYRRLANQRQ</sequence>
<dbReference type="AlphaFoldDB" id="A0A2N5J8X9"/>
<organism evidence="2 3">
    <name type="scientific">Bifidobacterium margollesii</name>
    <dbReference type="NCBI Taxonomy" id="2020964"/>
    <lineage>
        <taxon>Bacteria</taxon>
        <taxon>Bacillati</taxon>
        <taxon>Actinomycetota</taxon>
        <taxon>Actinomycetes</taxon>
        <taxon>Bifidobacteriales</taxon>
        <taxon>Bifidobacteriaceae</taxon>
        <taxon>Bifidobacterium</taxon>
    </lineage>
</organism>
<evidence type="ECO:0000313" key="2">
    <source>
        <dbReference type="EMBL" id="PLS30645.1"/>
    </source>
</evidence>
<dbReference type="Proteomes" id="UP000235050">
    <property type="component" value="Unassembled WGS sequence"/>
</dbReference>
<evidence type="ECO:0000313" key="3">
    <source>
        <dbReference type="Proteomes" id="UP000235050"/>
    </source>
</evidence>
<feature type="transmembrane region" description="Helical" evidence="1">
    <location>
        <begin position="52"/>
        <end position="71"/>
    </location>
</feature>
<keyword evidence="1" id="KW-1133">Transmembrane helix</keyword>
<keyword evidence="3" id="KW-1185">Reference proteome</keyword>